<dbReference type="GeneID" id="136820026"/>
<protein>
    <submittedName>
        <fullName evidence="1">Uncharacterized protein</fullName>
    </submittedName>
</protein>
<dbReference type="OrthoDB" id="3135773at2759"/>
<accession>A0A7M5WVS3</accession>
<evidence type="ECO:0000313" key="2">
    <source>
        <dbReference type="Proteomes" id="UP000594262"/>
    </source>
</evidence>
<evidence type="ECO:0000313" key="1">
    <source>
        <dbReference type="EnsemblMetazoa" id="CLYHEMP013885.1"/>
    </source>
</evidence>
<dbReference type="RefSeq" id="XP_066932366.1">
    <property type="nucleotide sequence ID" value="XM_067076265.1"/>
</dbReference>
<dbReference type="Proteomes" id="UP000594262">
    <property type="component" value="Unplaced"/>
</dbReference>
<name>A0A7M5WVS3_9CNID</name>
<sequence>MAHCCCCSVDSLVKTLSSSWRSEGNKYFSQAHQDGLAPIIKESRLQEAIKFYHRALSAACENKDDAASACKNLAKSNFGLICLTDDTEAEIKLFKECFQFCSKSLEYGRDCKSLDWLMDVDALYRTVYFLICDQFDVLSTELKINLFESLASVVSEKDRLYPDINHHLAEAWLSEACMALNDNDFKTSLNALKEMYRPVEEVKRYGKHRDQLMTDIECFECDITIQMARTESMQAISTGDTLLENHLLEDADLNMDLIYTVIDYYRHAMVLTRGVEIELEAMALSKLGKLYDQVLKIKHRASDCFHKCLQLAATLVPRVLTSEAWYKVANETLMKYQMESYSHQERERQKERQKYLDELKTELKEISEAKKKWKEQGGEFLMFIYEKFPPKVTCTIPKKEDVVGKEMTSLKKLFQKAVIYYHPDKQDVERFGMKWKVLSEEITKDLSTFYEITKGLPQPTETEETEE</sequence>
<organism evidence="1 2">
    <name type="scientific">Clytia hemisphaerica</name>
    <dbReference type="NCBI Taxonomy" id="252671"/>
    <lineage>
        <taxon>Eukaryota</taxon>
        <taxon>Metazoa</taxon>
        <taxon>Cnidaria</taxon>
        <taxon>Hydrozoa</taxon>
        <taxon>Hydroidolina</taxon>
        <taxon>Leptothecata</taxon>
        <taxon>Obeliida</taxon>
        <taxon>Clytiidae</taxon>
        <taxon>Clytia</taxon>
    </lineage>
</organism>
<proteinExistence type="predicted"/>
<reference evidence="1" key="1">
    <citation type="submission" date="2021-01" db="UniProtKB">
        <authorList>
            <consortium name="EnsemblMetazoa"/>
        </authorList>
    </citation>
    <scope>IDENTIFICATION</scope>
</reference>
<dbReference type="EnsemblMetazoa" id="CLYHEMT013885.1">
    <property type="protein sequence ID" value="CLYHEMP013885.1"/>
    <property type="gene ID" value="CLYHEMG013885"/>
</dbReference>
<keyword evidence="2" id="KW-1185">Reference proteome</keyword>
<dbReference type="AlphaFoldDB" id="A0A7M5WVS3"/>